<evidence type="ECO:0000256" key="7">
    <source>
        <dbReference type="ARBA" id="ARBA00047343"/>
    </source>
</evidence>
<evidence type="ECO:0000256" key="5">
    <source>
        <dbReference type="ARBA" id="ARBA00022741"/>
    </source>
</evidence>
<keyword evidence="3" id="KW-0808">Transferase</keyword>
<dbReference type="Pfam" id="PF00483">
    <property type="entry name" value="NTP_transferase"/>
    <property type="match status" value="1"/>
</dbReference>
<evidence type="ECO:0000256" key="2">
    <source>
        <dbReference type="ARBA" id="ARBA00012387"/>
    </source>
</evidence>
<evidence type="ECO:0000256" key="3">
    <source>
        <dbReference type="ARBA" id="ARBA00022679"/>
    </source>
</evidence>
<keyword evidence="4 9" id="KW-0548">Nucleotidyltransferase</keyword>
<evidence type="ECO:0000313" key="9">
    <source>
        <dbReference type="EMBL" id="MCX3264012.1"/>
    </source>
</evidence>
<dbReference type="AlphaFoldDB" id="A0A9X3I7Q3"/>
<dbReference type="InterPro" id="IPR005835">
    <property type="entry name" value="NTP_transferase_dom"/>
</dbReference>
<comment type="catalytic activity">
    <reaction evidence="7">
        <text>alpha-D-mannose 1-phosphate + GTP + H(+) = GDP-alpha-D-mannose + diphosphate</text>
        <dbReference type="Rhea" id="RHEA:15229"/>
        <dbReference type="ChEBI" id="CHEBI:15378"/>
        <dbReference type="ChEBI" id="CHEBI:33019"/>
        <dbReference type="ChEBI" id="CHEBI:37565"/>
        <dbReference type="ChEBI" id="CHEBI:57527"/>
        <dbReference type="ChEBI" id="CHEBI:58409"/>
        <dbReference type="EC" id="2.7.7.13"/>
    </reaction>
</comment>
<organism evidence="9 10">
    <name type="scientific">Pedobacter agri</name>
    <dbReference type="NCBI Taxonomy" id="454586"/>
    <lineage>
        <taxon>Bacteria</taxon>
        <taxon>Pseudomonadati</taxon>
        <taxon>Bacteroidota</taxon>
        <taxon>Sphingobacteriia</taxon>
        <taxon>Sphingobacteriales</taxon>
        <taxon>Sphingobacteriaceae</taxon>
        <taxon>Pedobacter</taxon>
    </lineage>
</organism>
<accession>A0A9X3I7Q3</accession>
<evidence type="ECO:0000256" key="4">
    <source>
        <dbReference type="ARBA" id="ARBA00022695"/>
    </source>
</evidence>
<dbReference type="SUPFAM" id="SSF53448">
    <property type="entry name" value="Nucleotide-diphospho-sugar transferases"/>
    <property type="match status" value="1"/>
</dbReference>
<dbReference type="RefSeq" id="WP_157258807.1">
    <property type="nucleotide sequence ID" value="NZ_JAPJUH010000002.1"/>
</dbReference>
<reference evidence="9" key="1">
    <citation type="submission" date="2022-11" db="EMBL/GenBank/DDBJ databases">
        <authorList>
            <person name="Graham C."/>
            <person name="Newman J.D."/>
        </authorList>
    </citation>
    <scope>NUCLEOTIDE SEQUENCE</scope>
    <source>
        <strain evidence="9">DSM 19486</strain>
    </source>
</reference>
<dbReference type="SUPFAM" id="SSF159283">
    <property type="entry name" value="Guanosine diphospho-D-mannose pyrophosphorylase/mannose-6-phosphate isomerase linker domain"/>
    <property type="match status" value="1"/>
</dbReference>
<dbReference type="Gene3D" id="3.90.550.10">
    <property type="entry name" value="Spore Coat Polysaccharide Biosynthesis Protein SpsA, Chain A"/>
    <property type="match status" value="1"/>
</dbReference>
<dbReference type="CDD" id="cd02509">
    <property type="entry name" value="GDP-M1P_Guanylyltransferase"/>
    <property type="match status" value="1"/>
</dbReference>
<evidence type="ECO:0000313" key="10">
    <source>
        <dbReference type="Proteomes" id="UP001142592"/>
    </source>
</evidence>
<dbReference type="PANTHER" id="PTHR46390">
    <property type="entry name" value="MANNOSE-1-PHOSPHATE GUANYLYLTRANSFERASE"/>
    <property type="match status" value="1"/>
</dbReference>
<evidence type="ECO:0000256" key="6">
    <source>
        <dbReference type="ARBA" id="ARBA00023134"/>
    </source>
</evidence>
<dbReference type="PANTHER" id="PTHR46390:SF1">
    <property type="entry name" value="MANNOSE-1-PHOSPHATE GUANYLYLTRANSFERASE"/>
    <property type="match status" value="1"/>
</dbReference>
<evidence type="ECO:0000259" key="8">
    <source>
        <dbReference type="Pfam" id="PF00483"/>
    </source>
</evidence>
<keyword evidence="10" id="KW-1185">Reference proteome</keyword>
<protein>
    <recommendedName>
        <fullName evidence="2">mannose-1-phosphate guanylyltransferase</fullName>
        <ecNumber evidence="2">2.7.7.13</ecNumber>
    </recommendedName>
</protein>
<name>A0A9X3I7Q3_9SPHI</name>
<comment type="caution">
    <text evidence="9">The sequence shown here is derived from an EMBL/GenBank/DDBJ whole genome shotgun (WGS) entry which is preliminary data.</text>
</comment>
<dbReference type="InterPro" id="IPR029044">
    <property type="entry name" value="Nucleotide-diphossugar_trans"/>
</dbReference>
<evidence type="ECO:0000256" key="1">
    <source>
        <dbReference type="ARBA" id="ARBA00006115"/>
    </source>
</evidence>
<dbReference type="InterPro" id="IPR051161">
    <property type="entry name" value="Mannose-6P_isomerase_type2"/>
</dbReference>
<comment type="similarity">
    <text evidence="1">Belongs to the mannose-6-phosphate isomerase type 2 family.</text>
</comment>
<dbReference type="InterPro" id="IPR049577">
    <property type="entry name" value="GMPP_N"/>
</dbReference>
<proteinExistence type="inferred from homology"/>
<dbReference type="EMBL" id="JAPJUH010000002">
    <property type="protein sequence ID" value="MCX3264012.1"/>
    <property type="molecule type" value="Genomic_DNA"/>
</dbReference>
<dbReference type="FunFam" id="3.90.550.10:FF:000046">
    <property type="entry name" value="Mannose-1-phosphate guanylyltransferase (GDP)"/>
    <property type="match status" value="1"/>
</dbReference>
<sequence>MHSRDNNTYVLIMAGGVGSRFWPKSRNSFPKQFIDILGSGKSLLQLTYQRFLKVCAAENIYILTNEIYTDIIELQIGAQAKKNIIAEPCRRNTAPCIAYATFKIASLNPNANIIIAPSDHLILNEEVFISSLTEALYFATHHDALITLGITPTRPDTGYGYIKFESSGTKIYKVTEFLEKPSLDKATAFLKSGDYVWNAGIFIWNVKSILTAIEKHATQLFSIFNQADVYNTESETKFISDNYPLSNDISIDYAIMEKADNVYTITGDFGWSDLGTWASLHDVMEKDIDSNTFNGKASLLKDTQNCIIQLPSNKIAVVKGLSNFIVVDDGDVLLIYPKPLEQEIKKVSNSVVEQFGAEYQ</sequence>
<keyword evidence="5" id="KW-0547">Nucleotide-binding</keyword>
<dbReference type="Proteomes" id="UP001142592">
    <property type="component" value="Unassembled WGS sequence"/>
</dbReference>
<dbReference type="GO" id="GO:0009298">
    <property type="term" value="P:GDP-mannose biosynthetic process"/>
    <property type="evidence" value="ECO:0007669"/>
    <property type="project" value="TreeGrafter"/>
</dbReference>
<keyword evidence="6" id="KW-0342">GTP-binding</keyword>
<dbReference type="GO" id="GO:0005525">
    <property type="term" value="F:GTP binding"/>
    <property type="evidence" value="ECO:0007669"/>
    <property type="project" value="UniProtKB-KW"/>
</dbReference>
<feature type="domain" description="Nucleotidyl transferase" evidence="8">
    <location>
        <begin position="11"/>
        <end position="288"/>
    </location>
</feature>
<dbReference type="GO" id="GO:0004475">
    <property type="term" value="F:mannose-1-phosphate guanylyltransferase (GTP) activity"/>
    <property type="evidence" value="ECO:0007669"/>
    <property type="project" value="UniProtKB-EC"/>
</dbReference>
<gene>
    <name evidence="9" type="ORF">OQZ29_04605</name>
</gene>
<dbReference type="EC" id="2.7.7.13" evidence="2"/>